<evidence type="ECO:0000259" key="1">
    <source>
        <dbReference type="Pfam" id="PF12705"/>
    </source>
</evidence>
<comment type="caution">
    <text evidence="2">The sequence shown here is derived from an EMBL/GenBank/DDBJ whole genome shotgun (WGS) entry which is preliminary data.</text>
</comment>
<dbReference type="Proteomes" id="UP000777784">
    <property type="component" value="Unassembled WGS sequence"/>
</dbReference>
<evidence type="ECO:0000313" key="2">
    <source>
        <dbReference type="EMBL" id="MBU2692872.1"/>
    </source>
</evidence>
<protein>
    <submittedName>
        <fullName evidence="2">PD-(D/E)XK nuclease family protein</fullName>
    </submittedName>
</protein>
<dbReference type="InterPro" id="IPR038726">
    <property type="entry name" value="PDDEXK_AddAB-type"/>
</dbReference>
<sequence length="325" mass="37343">MSTKTSALKNTFSWSHSRKRLFDDCPRAYYFRYYGSWEGWLHDAPPLARALYILKQLKSRQMWAGSVVHEAVEDHLRKVRSGITGMIEPDLLAERVIKDRLRPQFRESKDGLYLQDAKNRTGLLEHHYAQPVSNEMWKALAEDVKKALRNFVENYLGLALDLAEEDWLLLEDLHSFELEDVPVWVKCDFAFRDKQGRVVIVDWKTGKKVPEPGSFQLGCYGLYAVDRWGLDPSDVRVLEINLTIGKEASAVIQKEDLEKTAEEITASIRHLKGLLRDPEINGADSDDFKARPSKRMCHWCSFLEACEEGRACVPLAGGRRLEMLS</sequence>
<reference evidence="2" key="1">
    <citation type="submission" date="2021-05" db="EMBL/GenBank/DDBJ databases">
        <title>Energy efficiency and biological interactions define the core microbiome of deep oligotrophic groundwater.</title>
        <authorList>
            <person name="Mehrshad M."/>
            <person name="Lopez-Fernandez M."/>
            <person name="Bell E."/>
            <person name="Bernier-Latmani R."/>
            <person name="Bertilsson S."/>
            <person name="Dopson M."/>
        </authorList>
    </citation>
    <scope>NUCLEOTIDE SEQUENCE</scope>
    <source>
        <strain evidence="2">Modern_marine.mb.64</strain>
    </source>
</reference>
<accession>A0A948W536</accession>
<evidence type="ECO:0000313" key="3">
    <source>
        <dbReference type="Proteomes" id="UP000777784"/>
    </source>
</evidence>
<dbReference type="InterPro" id="IPR011604">
    <property type="entry name" value="PDDEXK-like_dom_sf"/>
</dbReference>
<dbReference type="EMBL" id="JAHJDP010000104">
    <property type="protein sequence ID" value="MBU2692872.1"/>
    <property type="molecule type" value="Genomic_DNA"/>
</dbReference>
<proteinExistence type="predicted"/>
<feature type="domain" description="PD-(D/E)XK endonuclease-like" evidence="1">
    <location>
        <begin position="13"/>
        <end position="307"/>
    </location>
</feature>
<name>A0A948W536_UNCEI</name>
<dbReference type="Gene3D" id="3.90.320.10">
    <property type="match status" value="1"/>
</dbReference>
<dbReference type="Pfam" id="PF12705">
    <property type="entry name" value="PDDEXK_1"/>
    <property type="match status" value="1"/>
</dbReference>
<dbReference type="AlphaFoldDB" id="A0A948W536"/>
<organism evidence="2 3">
    <name type="scientific">Eiseniibacteriota bacterium</name>
    <dbReference type="NCBI Taxonomy" id="2212470"/>
    <lineage>
        <taxon>Bacteria</taxon>
        <taxon>Candidatus Eiseniibacteriota</taxon>
    </lineage>
</organism>
<gene>
    <name evidence="2" type="ORF">KJ970_18285</name>
</gene>